<accession>B9XQK3</accession>
<comment type="caution">
    <text evidence="1">The sequence shown here is derived from an EMBL/GenBank/DDBJ whole genome shotgun (WGS) entry which is preliminary data.</text>
</comment>
<dbReference type="OrthoDB" id="150993at2"/>
<evidence type="ECO:0008006" key="3">
    <source>
        <dbReference type="Google" id="ProtNLM"/>
    </source>
</evidence>
<keyword evidence="2" id="KW-1185">Reference proteome</keyword>
<dbReference type="PANTHER" id="PTHR39186:SF1">
    <property type="entry name" value="DUF2071 DOMAIN-CONTAINING PROTEIN"/>
    <property type="match status" value="1"/>
</dbReference>
<reference evidence="1 2" key="1">
    <citation type="journal article" date="2011" name="J. Bacteriol.">
        <title>Genome sequence of 'Pedosphaera parvula' Ellin514, an aerobic Verrucomicrobial isolate from pasture soil.</title>
        <authorList>
            <person name="Kant R."/>
            <person name="van Passel M.W."/>
            <person name="Sangwan P."/>
            <person name="Palva A."/>
            <person name="Lucas S."/>
            <person name="Copeland A."/>
            <person name="Lapidus A."/>
            <person name="Glavina Del Rio T."/>
            <person name="Dalin E."/>
            <person name="Tice H."/>
            <person name="Bruce D."/>
            <person name="Goodwin L."/>
            <person name="Pitluck S."/>
            <person name="Chertkov O."/>
            <person name="Larimer F.W."/>
            <person name="Land M.L."/>
            <person name="Hauser L."/>
            <person name="Brettin T.S."/>
            <person name="Detter J.C."/>
            <person name="Han S."/>
            <person name="de Vos W.M."/>
            <person name="Janssen P.H."/>
            <person name="Smidt H."/>
        </authorList>
    </citation>
    <scope>NUCLEOTIDE SEQUENCE [LARGE SCALE GENOMIC DNA]</scope>
    <source>
        <strain evidence="1 2">Ellin514</strain>
    </source>
</reference>
<evidence type="ECO:0000313" key="2">
    <source>
        <dbReference type="Proteomes" id="UP000003688"/>
    </source>
</evidence>
<dbReference type="STRING" id="320771.Cflav_PD0917"/>
<sequence length="248" mass="28863">MESSSIGKVPIRERTFLTAEWRYLAMLNYEFDPEILRPYVPMGTELDSWDGKTYVSMVAFLFQKTRVRGLAIPFHENFEEINLRFYVRRKGPEGWRRGVVFIAEIVPRFAIAAVARLFYNENYVALPTRHKLDLTKPNPTTDYEWRFQGCWNRIHLKTEGSAQLVEEGALEEFITEHYWGYAAQKNGGCVEYRVEHPKWRVWQAEEALLECSVKGLYGEKFVPFLNAKPSSAFLAEGSEVTVYGGRRI</sequence>
<evidence type="ECO:0000313" key="1">
    <source>
        <dbReference type="EMBL" id="EEF57853.1"/>
    </source>
</evidence>
<proteinExistence type="predicted"/>
<dbReference type="RefSeq" id="WP_007418089.1">
    <property type="nucleotide sequence ID" value="NZ_ABOX02000055.1"/>
</dbReference>
<dbReference type="Pfam" id="PF09844">
    <property type="entry name" value="DUF2071"/>
    <property type="match status" value="1"/>
</dbReference>
<name>B9XQK3_PEDPL</name>
<dbReference type="EMBL" id="ABOX02000055">
    <property type="protein sequence ID" value="EEF57853.1"/>
    <property type="molecule type" value="Genomic_DNA"/>
</dbReference>
<dbReference type="PANTHER" id="PTHR39186">
    <property type="entry name" value="DUF2071 FAMILY PROTEIN"/>
    <property type="match status" value="1"/>
</dbReference>
<protein>
    <recommendedName>
        <fullName evidence="3">DUF2071 domain-containing protein</fullName>
    </recommendedName>
</protein>
<dbReference type="InterPro" id="IPR018644">
    <property type="entry name" value="DUF2071"/>
</dbReference>
<dbReference type="AlphaFoldDB" id="B9XQK3"/>
<gene>
    <name evidence="1" type="ORF">Cflav_PD0917</name>
</gene>
<dbReference type="Proteomes" id="UP000003688">
    <property type="component" value="Unassembled WGS sequence"/>
</dbReference>
<organism evidence="1 2">
    <name type="scientific">Pedosphaera parvula (strain Ellin514)</name>
    <dbReference type="NCBI Taxonomy" id="320771"/>
    <lineage>
        <taxon>Bacteria</taxon>
        <taxon>Pseudomonadati</taxon>
        <taxon>Verrucomicrobiota</taxon>
        <taxon>Pedosphaerae</taxon>
        <taxon>Pedosphaerales</taxon>
        <taxon>Pedosphaeraceae</taxon>
        <taxon>Pedosphaera</taxon>
    </lineage>
</organism>